<dbReference type="Pfam" id="PF09345">
    <property type="entry name" value="SiaC"/>
    <property type="match status" value="1"/>
</dbReference>
<sequence length="133" mass="15456">MLERLYRASTKSSPEIDFDPEQGILKITGQSYPENPPAFYHDLFAWLKNYLVSAEHAVIVELHISYMNTSSTKCIMDIIYILEDAFNAGADICINWHYTARNRSMRECGEEFREELNVKFNIIPEEISQSTLR</sequence>
<dbReference type="EMBL" id="SLUI01000003">
    <property type="protein sequence ID" value="TCL38728.1"/>
    <property type="molecule type" value="Genomic_DNA"/>
</dbReference>
<evidence type="ECO:0000259" key="1">
    <source>
        <dbReference type="Pfam" id="PF09345"/>
    </source>
</evidence>
<feature type="domain" description="SiaC family regulatory phosphoprotein" evidence="1">
    <location>
        <begin position="9"/>
        <end position="124"/>
    </location>
</feature>
<dbReference type="AlphaFoldDB" id="A0A4R1Q2L2"/>
<gene>
    <name evidence="2" type="ORF">EV210_103207</name>
</gene>
<evidence type="ECO:0000313" key="2">
    <source>
        <dbReference type="EMBL" id="TCL38728.1"/>
    </source>
</evidence>
<protein>
    <submittedName>
        <fullName evidence="2">Uncharacterized protein DUF1987</fullName>
    </submittedName>
</protein>
<comment type="caution">
    <text evidence="2">The sequence shown here is derived from an EMBL/GenBank/DDBJ whole genome shotgun (WGS) entry which is preliminary data.</text>
</comment>
<keyword evidence="3" id="KW-1185">Reference proteome</keyword>
<dbReference type="InterPro" id="IPR018530">
    <property type="entry name" value="SiaC"/>
</dbReference>
<dbReference type="Proteomes" id="UP000295063">
    <property type="component" value="Unassembled WGS sequence"/>
</dbReference>
<evidence type="ECO:0000313" key="3">
    <source>
        <dbReference type="Proteomes" id="UP000295063"/>
    </source>
</evidence>
<accession>A0A4R1Q2L2</accession>
<proteinExistence type="predicted"/>
<organism evidence="2 3">
    <name type="scientific">Anaerospora hongkongensis</name>
    <dbReference type="NCBI Taxonomy" id="244830"/>
    <lineage>
        <taxon>Bacteria</taxon>
        <taxon>Bacillati</taxon>
        <taxon>Bacillota</taxon>
        <taxon>Negativicutes</taxon>
        <taxon>Selenomonadales</taxon>
        <taxon>Sporomusaceae</taxon>
        <taxon>Anaerospora</taxon>
    </lineage>
</organism>
<name>A0A4R1Q2L2_9FIRM</name>
<reference evidence="2 3" key="1">
    <citation type="submission" date="2019-03" db="EMBL/GenBank/DDBJ databases">
        <title>Genomic Encyclopedia of Type Strains, Phase IV (KMG-IV): sequencing the most valuable type-strain genomes for metagenomic binning, comparative biology and taxonomic classification.</title>
        <authorList>
            <person name="Goeker M."/>
        </authorList>
    </citation>
    <scope>NUCLEOTIDE SEQUENCE [LARGE SCALE GENOMIC DNA]</scope>
    <source>
        <strain evidence="2 3">DSM 15969</strain>
    </source>
</reference>